<dbReference type="Proteomes" id="UP001523369">
    <property type="component" value="Unassembled WGS sequence"/>
</dbReference>
<comment type="similarity">
    <text evidence="1">Belongs to the PhzF family.</text>
</comment>
<sequence>MTVVQRYVAFSTDPAGGNLAGVVLDAAGLDDATMLKMAADVGYSETAFVTRTLGEDHYGVRYFSPLAEVPFCGHATIATAVALGPGSYIFTTRAGEVPVTVEDGQATLTSVAPTIDELPPSTLAALLTALRWSLSDLDPELPPQIAYAGAYHPIIAARSRARLADLDYNFDALKSLMEARGWTTIQLVHRTGPTTFDVRDPFPVGGVVEDPATGAAAAALGGYLRALRLVSPDATLHLRQGDDLGRPSRLTVKLEPGDPGVRVSGAAVPLV</sequence>
<evidence type="ECO:0000256" key="2">
    <source>
        <dbReference type="ARBA" id="ARBA00023235"/>
    </source>
</evidence>
<organism evidence="3 4">
    <name type="scientific">Paractinoplanes aksuensis</name>
    <dbReference type="NCBI Taxonomy" id="2939490"/>
    <lineage>
        <taxon>Bacteria</taxon>
        <taxon>Bacillati</taxon>
        <taxon>Actinomycetota</taxon>
        <taxon>Actinomycetes</taxon>
        <taxon>Micromonosporales</taxon>
        <taxon>Micromonosporaceae</taxon>
        <taxon>Paractinoplanes</taxon>
    </lineage>
</organism>
<dbReference type="SUPFAM" id="SSF54506">
    <property type="entry name" value="Diaminopimelate epimerase-like"/>
    <property type="match status" value="1"/>
</dbReference>
<evidence type="ECO:0000256" key="1">
    <source>
        <dbReference type="ARBA" id="ARBA00008270"/>
    </source>
</evidence>
<dbReference type="Pfam" id="PF02567">
    <property type="entry name" value="PhzC-PhzF"/>
    <property type="match status" value="1"/>
</dbReference>
<comment type="caution">
    <text evidence="3">The sequence shown here is derived from an EMBL/GenBank/DDBJ whole genome shotgun (WGS) entry which is preliminary data.</text>
</comment>
<evidence type="ECO:0000313" key="4">
    <source>
        <dbReference type="Proteomes" id="UP001523369"/>
    </source>
</evidence>
<reference evidence="3 4" key="1">
    <citation type="submission" date="2022-06" db="EMBL/GenBank/DDBJ databases">
        <title>New Species of the Genus Actinoplanes, ActinopZanes ferrugineus.</title>
        <authorList>
            <person name="Ding P."/>
        </authorList>
    </citation>
    <scope>NUCLEOTIDE SEQUENCE [LARGE SCALE GENOMIC DNA]</scope>
    <source>
        <strain evidence="3 4">TRM88003</strain>
    </source>
</reference>
<gene>
    <name evidence="3" type="ORF">M1L60_02900</name>
</gene>
<keyword evidence="2" id="KW-0413">Isomerase</keyword>
<dbReference type="EMBL" id="JAMYJR010000002">
    <property type="protein sequence ID" value="MCO8269536.1"/>
    <property type="molecule type" value="Genomic_DNA"/>
</dbReference>
<dbReference type="PIRSF" id="PIRSF016184">
    <property type="entry name" value="PhzC_PhzF"/>
    <property type="match status" value="1"/>
</dbReference>
<dbReference type="PANTHER" id="PTHR13774:SF39">
    <property type="entry name" value="BIOSYNTHESIS PROTEIN, PUTATIVE-RELATED"/>
    <property type="match status" value="1"/>
</dbReference>
<dbReference type="PANTHER" id="PTHR13774">
    <property type="entry name" value="PHENAZINE BIOSYNTHESIS PROTEIN"/>
    <property type="match status" value="1"/>
</dbReference>
<dbReference type="InterPro" id="IPR003719">
    <property type="entry name" value="Phenazine_PhzF-like"/>
</dbReference>
<accession>A0ABT1DFD1</accession>
<name>A0ABT1DFD1_9ACTN</name>
<evidence type="ECO:0000313" key="3">
    <source>
        <dbReference type="EMBL" id="MCO8269536.1"/>
    </source>
</evidence>
<keyword evidence="4" id="KW-1185">Reference proteome</keyword>
<dbReference type="NCBIfam" id="TIGR00654">
    <property type="entry name" value="PhzF_family"/>
    <property type="match status" value="1"/>
</dbReference>
<dbReference type="RefSeq" id="WP_253235678.1">
    <property type="nucleotide sequence ID" value="NZ_JAMYJR010000002.1"/>
</dbReference>
<proteinExistence type="inferred from homology"/>
<protein>
    <submittedName>
        <fullName evidence="3">PhzF family phenazine biosynthesis protein</fullName>
    </submittedName>
</protein>
<dbReference type="Gene3D" id="3.10.310.10">
    <property type="entry name" value="Diaminopimelate Epimerase, Chain A, domain 1"/>
    <property type="match status" value="2"/>
</dbReference>